<dbReference type="SUPFAM" id="SSF52833">
    <property type="entry name" value="Thioredoxin-like"/>
    <property type="match status" value="1"/>
</dbReference>
<evidence type="ECO:0000313" key="2">
    <source>
        <dbReference type="Proteomes" id="UP000034462"/>
    </source>
</evidence>
<comment type="caution">
    <text evidence="1">The sequence shown here is derived from an EMBL/GenBank/DDBJ whole genome shotgun (WGS) entry which is preliminary data.</text>
</comment>
<dbReference type="EMBL" id="LCPH01000004">
    <property type="protein sequence ID" value="KKU93077.1"/>
    <property type="molecule type" value="Genomic_DNA"/>
</dbReference>
<dbReference type="AlphaFoldDB" id="A0A837ISC7"/>
<evidence type="ECO:0008006" key="3">
    <source>
        <dbReference type="Google" id="ProtNLM"/>
    </source>
</evidence>
<name>A0A837ISC7_9BACT</name>
<reference evidence="1 2" key="1">
    <citation type="journal article" date="2015" name="Nature">
        <title>rRNA introns, odd ribosomes, and small enigmatic genomes across a large radiation of phyla.</title>
        <authorList>
            <person name="Brown C.T."/>
            <person name="Hug L.A."/>
            <person name="Thomas B.C."/>
            <person name="Sharon I."/>
            <person name="Castelle C.J."/>
            <person name="Singh A."/>
            <person name="Wilkins M.J."/>
            <person name="Williams K.H."/>
            <person name="Banfield J.F."/>
        </authorList>
    </citation>
    <scope>NUCLEOTIDE SEQUENCE [LARGE SCALE GENOMIC DNA]</scope>
</reference>
<proteinExistence type="predicted"/>
<dbReference type="Pfam" id="PF04214">
    <property type="entry name" value="DUF411"/>
    <property type="match status" value="1"/>
</dbReference>
<protein>
    <recommendedName>
        <fullName evidence="3">Metal-binding protein</fullName>
    </recommendedName>
</protein>
<gene>
    <name evidence="1" type="ORF">UY25_C0004G0117</name>
</gene>
<organism evidence="1 2">
    <name type="scientific">Candidatus Yanofskybacteria bacterium GW2011_GWC1_48_11</name>
    <dbReference type="NCBI Taxonomy" id="1619027"/>
    <lineage>
        <taxon>Bacteria</taxon>
        <taxon>Candidatus Yanofskyibacteriota</taxon>
    </lineage>
</organism>
<dbReference type="InterPro" id="IPR007332">
    <property type="entry name" value="DUF411"/>
</dbReference>
<accession>A0A837ISC7</accession>
<evidence type="ECO:0000313" key="1">
    <source>
        <dbReference type="EMBL" id="KKU93077.1"/>
    </source>
</evidence>
<dbReference type="InterPro" id="IPR036249">
    <property type="entry name" value="Thioredoxin-like_sf"/>
</dbReference>
<sequence length="155" mass="16722">MKRNIITGGIVLLVVVAGVYVFTTGSSKPALVQDAQATVLYDPTCGCCGNHAAYLERSGFQVERERVLDISAVKAEYGIPQDLRSCHTTLVEGYVVEGHMPVEAIAKLLKERPNIKGIALPGMPQGSPGMGGNKIETWTVYALEKDGSYSVFMEM</sequence>
<dbReference type="Proteomes" id="UP000034462">
    <property type="component" value="Unassembled WGS sequence"/>
</dbReference>